<dbReference type="PANTHER" id="PTHR43317:SF1">
    <property type="entry name" value="THERMOSPERMINE SYNTHASE ACAULIS5"/>
    <property type="match status" value="1"/>
</dbReference>
<evidence type="ECO:0000313" key="9">
    <source>
        <dbReference type="Proteomes" id="UP001156398"/>
    </source>
</evidence>
<feature type="domain" description="PABS" evidence="7">
    <location>
        <begin position="290"/>
        <end position="467"/>
    </location>
</feature>
<evidence type="ECO:0000256" key="2">
    <source>
        <dbReference type="ARBA" id="ARBA00022679"/>
    </source>
</evidence>
<evidence type="ECO:0000256" key="4">
    <source>
        <dbReference type="PROSITE-ProRule" id="PRU00354"/>
    </source>
</evidence>
<dbReference type="PROSITE" id="PS51006">
    <property type="entry name" value="PABS_2"/>
    <property type="match status" value="1"/>
</dbReference>
<evidence type="ECO:0000256" key="5">
    <source>
        <dbReference type="SAM" id="MobiDB-lite"/>
    </source>
</evidence>
<feature type="region of interest" description="Disordered" evidence="5">
    <location>
        <begin position="466"/>
        <end position="494"/>
    </location>
</feature>
<feature type="active site" description="Proton acceptor" evidence="4">
    <location>
        <position position="389"/>
    </location>
</feature>
<keyword evidence="9" id="KW-1185">Reference proteome</keyword>
<dbReference type="Gene3D" id="3.40.50.150">
    <property type="entry name" value="Vaccinia Virus protein VP39"/>
    <property type="match status" value="1"/>
</dbReference>
<comment type="similarity">
    <text evidence="1">Belongs to the spermidine/spermine synthase family.</text>
</comment>
<feature type="transmembrane region" description="Helical" evidence="6">
    <location>
        <begin position="185"/>
        <end position="207"/>
    </location>
</feature>
<evidence type="ECO:0000256" key="3">
    <source>
        <dbReference type="ARBA" id="ARBA00023115"/>
    </source>
</evidence>
<dbReference type="Proteomes" id="UP001156398">
    <property type="component" value="Unassembled WGS sequence"/>
</dbReference>
<accession>A0ABT6VUA4</accession>
<dbReference type="InterPro" id="IPR030374">
    <property type="entry name" value="PABS"/>
</dbReference>
<keyword evidence="2 4" id="KW-0808">Transferase</keyword>
<dbReference type="Pfam" id="PF01564">
    <property type="entry name" value="Spermine_synth"/>
    <property type="match status" value="1"/>
</dbReference>
<dbReference type="EMBL" id="JAAGKO020000004">
    <property type="protein sequence ID" value="MDI5962056.1"/>
    <property type="molecule type" value="Genomic_DNA"/>
</dbReference>
<evidence type="ECO:0000259" key="7">
    <source>
        <dbReference type="PROSITE" id="PS51006"/>
    </source>
</evidence>
<feature type="transmembrane region" description="Helical" evidence="6">
    <location>
        <begin position="22"/>
        <end position="41"/>
    </location>
</feature>
<feature type="transmembrane region" description="Helical" evidence="6">
    <location>
        <begin position="61"/>
        <end position="79"/>
    </location>
</feature>
<dbReference type="SUPFAM" id="SSF103473">
    <property type="entry name" value="MFS general substrate transporter"/>
    <property type="match status" value="1"/>
</dbReference>
<gene>
    <name evidence="8" type="ORF">POF43_004830</name>
</gene>
<evidence type="ECO:0000256" key="6">
    <source>
        <dbReference type="SAM" id="Phobius"/>
    </source>
</evidence>
<proteinExistence type="inferred from homology"/>
<feature type="transmembrane region" description="Helical" evidence="6">
    <location>
        <begin position="121"/>
        <end position="144"/>
    </location>
</feature>
<protein>
    <submittedName>
        <fullName evidence="8">Spermidine synthase</fullName>
    </submittedName>
</protein>
<dbReference type="RefSeq" id="WP_271325860.1">
    <property type="nucleotide sequence ID" value="NZ_JAAGKO020000004.1"/>
</dbReference>
<feature type="transmembrane region" description="Helical" evidence="6">
    <location>
        <begin position="156"/>
        <end position="179"/>
    </location>
</feature>
<feature type="transmembrane region" description="Helical" evidence="6">
    <location>
        <begin position="91"/>
        <end position="115"/>
    </location>
</feature>
<reference evidence="8 9" key="1">
    <citation type="submission" date="2023-05" db="EMBL/GenBank/DDBJ databases">
        <title>Streptantibioticus silvisoli sp. nov., acidotolerant actinomycetes 1 from pine litter.</title>
        <authorList>
            <person name="Swiecimska M."/>
            <person name="Golinska P."/>
            <person name="Sangal V."/>
            <person name="Wachnowicz B."/>
            <person name="Goodfellow M."/>
        </authorList>
    </citation>
    <scope>NUCLEOTIDE SEQUENCE [LARGE SCALE GENOMIC DNA]</scope>
    <source>
        <strain evidence="8 9">SL54</strain>
    </source>
</reference>
<evidence type="ECO:0000313" key="8">
    <source>
        <dbReference type="EMBL" id="MDI5962056.1"/>
    </source>
</evidence>
<keyword evidence="6" id="KW-1133">Transmembrane helix</keyword>
<organism evidence="8 9">
    <name type="scientific">Streptantibioticus silvisoli</name>
    <dbReference type="NCBI Taxonomy" id="2705255"/>
    <lineage>
        <taxon>Bacteria</taxon>
        <taxon>Bacillati</taxon>
        <taxon>Actinomycetota</taxon>
        <taxon>Actinomycetes</taxon>
        <taxon>Kitasatosporales</taxon>
        <taxon>Streptomycetaceae</taxon>
        <taxon>Streptantibioticus</taxon>
    </lineage>
</organism>
<dbReference type="InterPro" id="IPR029063">
    <property type="entry name" value="SAM-dependent_MTases_sf"/>
</dbReference>
<keyword evidence="6" id="KW-0472">Membrane</keyword>
<comment type="caution">
    <text evidence="8">The sequence shown here is derived from an EMBL/GenBank/DDBJ whole genome shotgun (WGS) entry which is preliminary data.</text>
</comment>
<dbReference type="SUPFAM" id="SSF53335">
    <property type="entry name" value="S-adenosyl-L-methionine-dependent methyltransferases"/>
    <property type="match status" value="1"/>
</dbReference>
<sequence length="494" mass="50238">MVDHVLIARGAVPVRLPVPARLGRALVLAAVFVCAACGLVYELELVALASYLAGTSSVTEASVVLSVMVFAMGVGSLLAKGLRRRAALGFALTEAALALTGGLSAMALYACFAWLGPSPAAPAAFAFAIGVLTGAEIPLLMTLIQRVRRQDAGGAVADLFAADYVGALAGGLAFPFLLLPCLGQLAGALVTGAVNAVAGGAMVLGLFHRDLTARSRCLLLVANLLVLAVLATAAACAGTFERAARDALYGAGARPAGGTGAQEVALTGGTPGRPLRVFVGGHQIARAGSALPAALTDPAMSAGPHRRVLLLGGGDGLTLHRLLAFPGVASVTVVGPDTGLLRAARTDPDLTALNGHAFADPRVRVRRSDPFDWLRTAEPGARYDVVIADLPAPVLDPDAYCEEFYGLLRRTLPPTARVAVAAGPPGPTLWTIDAGLRAAGLRTLPYRAGPDGFVLAGERPPALPASATAGVRPVTVRSPSGVPPSTLLRPRFGG</sequence>
<evidence type="ECO:0000256" key="1">
    <source>
        <dbReference type="ARBA" id="ARBA00007867"/>
    </source>
</evidence>
<feature type="transmembrane region" description="Helical" evidence="6">
    <location>
        <begin position="219"/>
        <end position="240"/>
    </location>
</feature>
<name>A0ABT6VUA4_9ACTN</name>
<dbReference type="PANTHER" id="PTHR43317">
    <property type="entry name" value="THERMOSPERMINE SYNTHASE ACAULIS5"/>
    <property type="match status" value="1"/>
</dbReference>
<keyword evidence="6" id="KW-0812">Transmembrane</keyword>
<dbReference type="InterPro" id="IPR036259">
    <property type="entry name" value="MFS_trans_sf"/>
</dbReference>
<keyword evidence="3 4" id="KW-0620">Polyamine biosynthesis</keyword>